<name>A0A2P4XN34_9STRA</name>
<dbReference type="GO" id="GO:0006310">
    <property type="term" value="P:DNA recombination"/>
    <property type="evidence" value="ECO:0007669"/>
    <property type="project" value="UniProtKB-KW"/>
</dbReference>
<keyword evidence="8" id="KW-0239">DNA-directed DNA polymerase</keyword>
<comment type="caution">
    <text evidence="11">The sequence shown here is derived from an EMBL/GenBank/DDBJ whole genome shotgun (WGS) entry which is preliminary data.</text>
</comment>
<dbReference type="GO" id="GO:0003887">
    <property type="term" value="F:DNA-directed DNA polymerase activity"/>
    <property type="evidence" value="ECO:0007669"/>
    <property type="project" value="UniProtKB-KW"/>
</dbReference>
<protein>
    <recommendedName>
        <fullName evidence="10">Integrase catalytic domain-containing protein</fullName>
    </recommendedName>
</protein>
<dbReference type="InterPro" id="IPR036397">
    <property type="entry name" value="RNaseH_sf"/>
</dbReference>
<dbReference type="InterPro" id="IPR039537">
    <property type="entry name" value="Retrotran_Ty1/copia-like"/>
</dbReference>
<dbReference type="InterPro" id="IPR012337">
    <property type="entry name" value="RNaseH-like_sf"/>
</dbReference>
<dbReference type="Proteomes" id="UP000237271">
    <property type="component" value="Unassembled WGS sequence"/>
</dbReference>
<evidence type="ECO:0000256" key="9">
    <source>
        <dbReference type="ARBA" id="ARBA00023172"/>
    </source>
</evidence>
<dbReference type="GO" id="GO:0004519">
    <property type="term" value="F:endonuclease activity"/>
    <property type="evidence" value="ECO:0007669"/>
    <property type="project" value="UniProtKB-KW"/>
</dbReference>
<evidence type="ECO:0000259" key="10">
    <source>
        <dbReference type="PROSITE" id="PS50994"/>
    </source>
</evidence>
<dbReference type="InterPro" id="IPR057670">
    <property type="entry name" value="SH3_retrovirus"/>
</dbReference>
<dbReference type="GO" id="GO:0015074">
    <property type="term" value="P:DNA integration"/>
    <property type="evidence" value="ECO:0007669"/>
    <property type="project" value="UniProtKB-KW"/>
</dbReference>
<dbReference type="GO" id="GO:0003964">
    <property type="term" value="F:RNA-directed DNA polymerase activity"/>
    <property type="evidence" value="ECO:0007669"/>
    <property type="project" value="UniProtKB-KW"/>
</dbReference>
<keyword evidence="6" id="KW-0229">DNA integration</keyword>
<evidence type="ECO:0000313" key="12">
    <source>
        <dbReference type="Proteomes" id="UP000237271"/>
    </source>
</evidence>
<dbReference type="GO" id="GO:0016787">
    <property type="term" value="F:hydrolase activity"/>
    <property type="evidence" value="ECO:0007669"/>
    <property type="project" value="UniProtKB-KW"/>
</dbReference>
<gene>
    <name evidence="11" type="ORF">PHPALM_17146</name>
</gene>
<dbReference type="Pfam" id="PF25597">
    <property type="entry name" value="SH3_retrovirus"/>
    <property type="match status" value="1"/>
</dbReference>
<evidence type="ECO:0000313" key="11">
    <source>
        <dbReference type="EMBL" id="POM66919.1"/>
    </source>
</evidence>
<dbReference type="PANTHER" id="PTHR42648:SF11">
    <property type="entry name" value="TRANSPOSON TY4-P GAG-POL POLYPROTEIN"/>
    <property type="match status" value="1"/>
</dbReference>
<dbReference type="GO" id="GO:0046872">
    <property type="term" value="F:metal ion binding"/>
    <property type="evidence" value="ECO:0007669"/>
    <property type="project" value="UniProtKB-KW"/>
</dbReference>
<feature type="domain" description="Integrase catalytic" evidence="10">
    <location>
        <begin position="1"/>
        <end position="128"/>
    </location>
</feature>
<keyword evidence="5" id="KW-0460">Magnesium</keyword>
<keyword evidence="1" id="KW-0540">Nuclease</keyword>
<reference evidence="11 12" key="1">
    <citation type="journal article" date="2017" name="Genome Biol. Evol.">
        <title>Phytophthora megakarya and P. palmivora, closely related causal agents of cacao black pod rot, underwent increases in genome sizes and gene numbers by different mechanisms.</title>
        <authorList>
            <person name="Ali S.S."/>
            <person name="Shao J."/>
            <person name="Lary D.J."/>
            <person name="Kronmiller B."/>
            <person name="Shen D."/>
            <person name="Strem M.D."/>
            <person name="Amoako-Attah I."/>
            <person name="Akrofi A.Y."/>
            <person name="Begoude B.A."/>
            <person name="Ten Hoopen G.M."/>
            <person name="Coulibaly K."/>
            <person name="Kebe B.I."/>
            <person name="Melnick R.L."/>
            <person name="Guiltinan M.J."/>
            <person name="Tyler B.M."/>
            <person name="Meinhardt L.W."/>
            <person name="Bailey B.A."/>
        </authorList>
    </citation>
    <scope>NUCLEOTIDE SEQUENCE [LARGE SCALE GENOMIC DNA]</scope>
    <source>
        <strain evidence="12">sbr112.9</strain>
    </source>
</reference>
<dbReference type="SUPFAM" id="SSF53098">
    <property type="entry name" value="Ribonuclease H-like"/>
    <property type="match status" value="1"/>
</dbReference>
<dbReference type="InterPro" id="IPR001584">
    <property type="entry name" value="Integrase_cat-core"/>
</dbReference>
<keyword evidence="9" id="KW-0233">DNA recombination</keyword>
<dbReference type="EMBL" id="NCKW01009504">
    <property type="protein sequence ID" value="POM66919.1"/>
    <property type="molecule type" value="Genomic_DNA"/>
</dbReference>
<proteinExistence type="predicted"/>
<dbReference type="AlphaFoldDB" id="A0A2P4XN34"/>
<keyword evidence="2" id="KW-0479">Metal-binding</keyword>
<dbReference type="PANTHER" id="PTHR42648">
    <property type="entry name" value="TRANSPOSASE, PUTATIVE-RELATED"/>
    <property type="match status" value="1"/>
</dbReference>
<dbReference type="PROSITE" id="PS50994">
    <property type="entry name" value="INTEGRASE"/>
    <property type="match status" value="1"/>
</dbReference>
<keyword evidence="12" id="KW-1185">Reference proteome</keyword>
<dbReference type="OrthoDB" id="89942at2759"/>
<dbReference type="Gene3D" id="3.30.420.10">
    <property type="entry name" value="Ribonuclease H-like superfamily/Ribonuclease H"/>
    <property type="match status" value="1"/>
</dbReference>
<evidence type="ECO:0000256" key="5">
    <source>
        <dbReference type="ARBA" id="ARBA00022842"/>
    </source>
</evidence>
<keyword evidence="8" id="KW-0548">Nucleotidyltransferase</keyword>
<evidence type="ECO:0000256" key="7">
    <source>
        <dbReference type="ARBA" id="ARBA00022918"/>
    </source>
</evidence>
<evidence type="ECO:0000256" key="3">
    <source>
        <dbReference type="ARBA" id="ARBA00022759"/>
    </source>
</evidence>
<evidence type="ECO:0000256" key="6">
    <source>
        <dbReference type="ARBA" id="ARBA00022908"/>
    </source>
</evidence>
<accession>A0A2P4XN34</accession>
<evidence type="ECO:0000256" key="4">
    <source>
        <dbReference type="ARBA" id="ARBA00022801"/>
    </source>
</evidence>
<evidence type="ECO:0000256" key="2">
    <source>
        <dbReference type="ARBA" id="ARBA00022723"/>
    </source>
</evidence>
<keyword evidence="7" id="KW-0695">RNA-directed DNA polymerase</keyword>
<keyword evidence="8" id="KW-0808">Transferase</keyword>
<organism evidence="11 12">
    <name type="scientific">Phytophthora palmivora</name>
    <dbReference type="NCBI Taxonomy" id="4796"/>
    <lineage>
        <taxon>Eukaryota</taxon>
        <taxon>Sar</taxon>
        <taxon>Stramenopiles</taxon>
        <taxon>Oomycota</taxon>
        <taxon>Peronosporomycetes</taxon>
        <taxon>Peronosporales</taxon>
        <taxon>Peronosporaceae</taxon>
        <taxon>Phytophthora</taxon>
    </lineage>
</organism>
<dbReference type="GO" id="GO:0003676">
    <property type="term" value="F:nucleic acid binding"/>
    <property type="evidence" value="ECO:0007669"/>
    <property type="project" value="InterPro"/>
</dbReference>
<keyword evidence="3" id="KW-0255">Endonuclease</keyword>
<evidence type="ECO:0000256" key="8">
    <source>
        <dbReference type="ARBA" id="ARBA00022932"/>
    </source>
</evidence>
<keyword evidence="4" id="KW-0378">Hydrolase</keyword>
<evidence type="ECO:0000256" key="1">
    <source>
        <dbReference type="ARBA" id="ARBA00022722"/>
    </source>
</evidence>
<sequence length="227" mass="25741">MSAYLPLKDKAEAPQNMINLILKLEKEHAIKIFSCDQGKQFVNKKLTLFLTGHEIELLTTNAYTLEENCLIEKLNGSLMNKVRAINEAAMIPECLWREVLGYIVELDSVSATKALNGITSFEKLFGNKSQRKDLHVCGCIGFHHIPKKKRSSKLDMVADPGVFLGYAKTSLGYRILDLCTGKLIERRDVIFYEDLAADRNYLQNLIDKTCFKAEIELPDHIDFVSLL</sequence>